<feature type="chain" id="PRO_5046573237" description="C-type lectin domain-containing protein" evidence="1">
    <location>
        <begin position="18"/>
        <end position="75"/>
    </location>
</feature>
<dbReference type="InterPro" id="IPR016186">
    <property type="entry name" value="C-type_lectin-like/link_sf"/>
</dbReference>
<dbReference type="Proteomes" id="UP000314983">
    <property type="component" value="Chromosome 8"/>
</dbReference>
<dbReference type="PANTHER" id="PTHR45710:SF8">
    <property type="entry name" value="RERATING FAMILY MEMBER 4"/>
    <property type="match status" value="1"/>
</dbReference>
<feature type="signal peptide" evidence="1">
    <location>
        <begin position="1"/>
        <end position="17"/>
    </location>
</feature>
<keyword evidence="3" id="KW-1185">Reference proteome</keyword>
<dbReference type="SUPFAM" id="SSF56436">
    <property type="entry name" value="C-type lectin-like"/>
    <property type="match status" value="1"/>
</dbReference>
<accession>A0AAY5EKT4</accession>
<dbReference type="GeneTree" id="ENSGT00940000182004"/>
<keyword evidence="1" id="KW-0732">Signal</keyword>
<dbReference type="PANTHER" id="PTHR45710">
    <property type="entry name" value="C-TYPE LECTIN DOMAIN-CONTAINING PROTEIN 180"/>
    <property type="match status" value="1"/>
</dbReference>
<proteinExistence type="predicted"/>
<name>A0AAY5EKT4_ELEEL</name>
<evidence type="ECO:0000313" key="2">
    <source>
        <dbReference type="Ensembl" id="ENSEEEP00000057570.1"/>
    </source>
</evidence>
<reference evidence="2 3" key="1">
    <citation type="submission" date="2020-05" db="EMBL/GenBank/DDBJ databases">
        <title>Electrophorus electricus (electric eel) genome, fEleEle1, primary haplotype.</title>
        <authorList>
            <person name="Myers G."/>
            <person name="Meyer A."/>
            <person name="Fedrigo O."/>
            <person name="Formenti G."/>
            <person name="Rhie A."/>
            <person name="Tracey A."/>
            <person name="Sims Y."/>
            <person name="Jarvis E.D."/>
        </authorList>
    </citation>
    <scope>NUCLEOTIDE SEQUENCE [LARGE SCALE GENOMIC DNA]</scope>
</reference>
<dbReference type="Ensembl" id="ENSEEET00000054573.1">
    <property type="protein sequence ID" value="ENSEEEP00000057570.1"/>
    <property type="gene ID" value="ENSEEEG00000026806.1"/>
</dbReference>
<dbReference type="InterPro" id="IPR050828">
    <property type="entry name" value="C-type_lectin/matrix_domain"/>
</dbReference>
<evidence type="ECO:0000256" key="1">
    <source>
        <dbReference type="SAM" id="SignalP"/>
    </source>
</evidence>
<dbReference type="Gene3D" id="3.10.100.10">
    <property type="entry name" value="Mannose-Binding Protein A, subunit A"/>
    <property type="match status" value="1"/>
</dbReference>
<reference evidence="2" key="2">
    <citation type="submission" date="2025-08" db="UniProtKB">
        <authorList>
            <consortium name="Ensembl"/>
        </authorList>
    </citation>
    <scope>IDENTIFICATION</scope>
</reference>
<evidence type="ECO:0000313" key="3">
    <source>
        <dbReference type="Proteomes" id="UP000314983"/>
    </source>
</evidence>
<evidence type="ECO:0008006" key="4">
    <source>
        <dbReference type="Google" id="ProtNLM"/>
    </source>
</evidence>
<sequence length="75" mass="8397">MLLSVLLCLIAITACGAMFHMHNPSPVGWEPFKDKCYLFAPDRKDWLSSQYSCLSVGSHLALIQNEEAQKAVRKS</sequence>
<organism evidence="2 3">
    <name type="scientific">Electrophorus electricus</name>
    <name type="common">Electric eel</name>
    <name type="synonym">Gymnotus electricus</name>
    <dbReference type="NCBI Taxonomy" id="8005"/>
    <lineage>
        <taxon>Eukaryota</taxon>
        <taxon>Metazoa</taxon>
        <taxon>Chordata</taxon>
        <taxon>Craniata</taxon>
        <taxon>Vertebrata</taxon>
        <taxon>Euteleostomi</taxon>
        <taxon>Actinopterygii</taxon>
        <taxon>Neopterygii</taxon>
        <taxon>Teleostei</taxon>
        <taxon>Ostariophysi</taxon>
        <taxon>Gymnotiformes</taxon>
        <taxon>Gymnotoidei</taxon>
        <taxon>Gymnotidae</taxon>
        <taxon>Electrophorus</taxon>
    </lineage>
</organism>
<dbReference type="InterPro" id="IPR016187">
    <property type="entry name" value="CTDL_fold"/>
</dbReference>
<protein>
    <recommendedName>
        <fullName evidence="4">C-type lectin domain-containing protein</fullName>
    </recommendedName>
</protein>
<reference evidence="2" key="3">
    <citation type="submission" date="2025-09" db="UniProtKB">
        <authorList>
            <consortium name="Ensembl"/>
        </authorList>
    </citation>
    <scope>IDENTIFICATION</scope>
</reference>
<dbReference type="AlphaFoldDB" id="A0AAY5EKT4"/>